<protein>
    <recommendedName>
        <fullName evidence="3">DUF2116 family Zn-ribbon domain-containing protein</fullName>
    </recommendedName>
</protein>
<accession>A0A0H4P6K6</accession>
<reference evidence="1 2" key="1">
    <citation type="submission" date="2015-07" db="EMBL/GenBank/DDBJ databases">
        <authorList>
            <person name="Kim K.M."/>
        </authorList>
    </citation>
    <scope>NUCLEOTIDE SEQUENCE [LARGE SCALE GENOMIC DNA]</scope>
    <source>
        <strain evidence="1 2">KCTC 12363</strain>
    </source>
</reference>
<organism evidence="1 2">
    <name type="scientific">Cyclobacterium amurskyense</name>
    <dbReference type="NCBI Taxonomy" id="320787"/>
    <lineage>
        <taxon>Bacteria</taxon>
        <taxon>Pseudomonadati</taxon>
        <taxon>Bacteroidota</taxon>
        <taxon>Cytophagia</taxon>
        <taxon>Cytophagales</taxon>
        <taxon>Cyclobacteriaceae</taxon>
        <taxon>Cyclobacterium</taxon>
    </lineage>
</organism>
<evidence type="ECO:0000313" key="2">
    <source>
        <dbReference type="Proteomes" id="UP000036520"/>
    </source>
</evidence>
<sequence>MTKRNQYCEDCGNSLSGRSDKRFCDDYCRNHFNNKMKSGSNNLIRKINNALKKNRNILAGILNEENDTAKISREKLLESGFLFKYGTHSYTNKKGNVYIYCYDYGYLKLDQDLILVVRLKNDPLDKPNSIRG</sequence>
<keyword evidence="2" id="KW-1185">Reference proteome</keyword>
<dbReference type="AlphaFoldDB" id="A0A0H4P6K6"/>
<dbReference type="STRING" id="320787.CA2015_0605"/>
<dbReference type="EMBL" id="CP012040">
    <property type="protein sequence ID" value="AKP50071.1"/>
    <property type="molecule type" value="Genomic_DNA"/>
</dbReference>
<evidence type="ECO:0000313" key="1">
    <source>
        <dbReference type="EMBL" id="AKP50071.1"/>
    </source>
</evidence>
<dbReference type="KEGG" id="camu:CA2015_0605"/>
<evidence type="ECO:0008006" key="3">
    <source>
        <dbReference type="Google" id="ProtNLM"/>
    </source>
</evidence>
<gene>
    <name evidence="1" type="ORF">CA2015_0605</name>
</gene>
<dbReference type="Proteomes" id="UP000036520">
    <property type="component" value="Chromosome"/>
</dbReference>
<name>A0A0H4P6K6_9BACT</name>
<proteinExistence type="predicted"/>
<dbReference type="OrthoDB" id="5187906at2"/>